<dbReference type="SUPFAM" id="SSF161098">
    <property type="entry name" value="MetI-like"/>
    <property type="match status" value="1"/>
</dbReference>
<evidence type="ECO:0000256" key="3">
    <source>
        <dbReference type="ARBA" id="ARBA00022475"/>
    </source>
</evidence>
<dbReference type="InterPro" id="IPR035906">
    <property type="entry name" value="MetI-like_sf"/>
</dbReference>
<feature type="transmembrane region" description="Helical" evidence="7">
    <location>
        <begin position="42"/>
        <end position="68"/>
    </location>
</feature>
<evidence type="ECO:0000256" key="1">
    <source>
        <dbReference type="ARBA" id="ARBA00004651"/>
    </source>
</evidence>
<evidence type="ECO:0000256" key="4">
    <source>
        <dbReference type="ARBA" id="ARBA00022692"/>
    </source>
</evidence>
<dbReference type="PROSITE" id="PS50928">
    <property type="entry name" value="ABC_TM1"/>
    <property type="match status" value="1"/>
</dbReference>
<sequence length="329" mass="37160">MKSGLNTSSSNNAPLFSSKSKKEIRREKRRTTLKNIATSWELYVFLLPAFLYFLIFHYVPLYGLLIAFKDFNPALGVWDSPWVGFMWFEDFFSSYYFWDLIKNTIGISLYSLIVGFPMPIILALAFNEVKDGLFKRGLQTITYAPHFISLVVMVGMIISFLSPQTGLINHILGLFGVEPIDFMQDPGWFKTVFVFSGVWQGMGWGAIIYIAALSGVDPQLHESAKVDGASRLQRIWHINIPALLPTIIILFILDMGSLLSVGFQKILLMQNDLNMESSDVIATFVYRTGILDAQYSYSTAVGLFDAVINATILVIVNQIARKRSETSLW</sequence>
<feature type="transmembrane region" description="Helical" evidence="7">
    <location>
        <begin position="235"/>
        <end position="253"/>
    </location>
</feature>
<evidence type="ECO:0000313" key="10">
    <source>
        <dbReference type="EMBL" id="WXB86860.1"/>
    </source>
</evidence>
<keyword evidence="11" id="KW-1185">Reference proteome</keyword>
<dbReference type="Pfam" id="PF00528">
    <property type="entry name" value="BPD_transp_1"/>
    <property type="match status" value="1"/>
</dbReference>
<feature type="region of interest" description="Disordered" evidence="8">
    <location>
        <begin position="1"/>
        <end position="23"/>
    </location>
</feature>
<name>A0ABZ2MNH8_9BACI</name>
<feature type="transmembrane region" description="Helical" evidence="7">
    <location>
        <begin position="192"/>
        <end position="214"/>
    </location>
</feature>
<keyword evidence="6 7" id="KW-0472">Membrane</keyword>
<feature type="transmembrane region" description="Helical" evidence="7">
    <location>
        <begin position="147"/>
        <end position="172"/>
    </location>
</feature>
<evidence type="ECO:0000256" key="7">
    <source>
        <dbReference type="RuleBase" id="RU363032"/>
    </source>
</evidence>
<dbReference type="InterPro" id="IPR050809">
    <property type="entry name" value="UgpAE/MalFG_permease"/>
</dbReference>
<keyword evidence="2 7" id="KW-0813">Transport</keyword>
<feature type="transmembrane region" description="Helical" evidence="7">
    <location>
        <begin position="104"/>
        <end position="126"/>
    </location>
</feature>
<dbReference type="Proteomes" id="UP001368328">
    <property type="component" value="Chromosome"/>
</dbReference>
<dbReference type="CDD" id="cd06261">
    <property type="entry name" value="TM_PBP2"/>
    <property type="match status" value="1"/>
</dbReference>
<evidence type="ECO:0000256" key="6">
    <source>
        <dbReference type="ARBA" id="ARBA00023136"/>
    </source>
</evidence>
<dbReference type="Gene3D" id="1.10.3720.10">
    <property type="entry name" value="MetI-like"/>
    <property type="match status" value="1"/>
</dbReference>
<evidence type="ECO:0000313" key="11">
    <source>
        <dbReference type="Proteomes" id="UP001368328"/>
    </source>
</evidence>
<keyword evidence="5 7" id="KW-1133">Transmembrane helix</keyword>
<keyword evidence="3" id="KW-1003">Cell membrane</keyword>
<keyword evidence="4 7" id="KW-0812">Transmembrane</keyword>
<feature type="transmembrane region" description="Helical" evidence="7">
    <location>
        <begin position="295"/>
        <end position="316"/>
    </location>
</feature>
<feature type="domain" description="ABC transmembrane type-1" evidence="9">
    <location>
        <begin position="101"/>
        <end position="316"/>
    </location>
</feature>
<evidence type="ECO:0000256" key="5">
    <source>
        <dbReference type="ARBA" id="ARBA00022989"/>
    </source>
</evidence>
<dbReference type="EMBL" id="CP147403">
    <property type="protein sequence ID" value="WXB86860.1"/>
    <property type="molecule type" value="Genomic_DNA"/>
</dbReference>
<reference evidence="10 11" key="1">
    <citation type="submission" date="2024-02" db="EMBL/GenBank/DDBJ databases">
        <title>Seven novel Bacillus-like species.</title>
        <authorList>
            <person name="Liu G."/>
        </authorList>
    </citation>
    <scope>NUCLEOTIDE SEQUENCE [LARGE SCALE GENOMIC DNA]</scope>
    <source>
        <strain evidence="10 11">FJAT-53654</strain>
    </source>
</reference>
<evidence type="ECO:0000256" key="8">
    <source>
        <dbReference type="SAM" id="MobiDB-lite"/>
    </source>
</evidence>
<dbReference type="PANTHER" id="PTHR43227">
    <property type="entry name" value="BLL4140 PROTEIN"/>
    <property type="match status" value="1"/>
</dbReference>
<organism evidence="10 11">
    <name type="scientific">Metabacillus rhizosphaerae</name>
    <dbReference type="NCBI Taxonomy" id="3117747"/>
    <lineage>
        <taxon>Bacteria</taxon>
        <taxon>Bacillati</taxon>
        <taxon>Bacillota</taxon>
        <taxon>Bacilli</taxon>
        <taxon>Bacillales</taxon>
        <taxon>Bacillaceae</taxon>
        <taxon>Metabacillus</taxon>
    </lineage>
</organism>
<dbReference type="PANTHER" id="PTHR43227:SF11">
    <property type="entry name" value="BLL4140 PROTEIN"/>
    <property type="match status" value="1"/>
</dbReference>
<accession>A0ABZ2MNH8</accession>
<gene>
    <name evidence="10" type="ORF">WCV66_16560</name>
</gene>
<evidence type="ECO:0000256" key="2">
    <source>
        <dbReference type="ARBA" id="ARBA00022448"/>
    </source>
</evidence>
<comment type="subcellular location">
    <subcellularLocation>
        <location evidence="1 7">Cell membrane</location>
        <topology evidence="1 7">Multi-pass membrane protein</topology>
    </subcellularLocation>
</comment>
<dbReference type="InterPro" id="IPR000515">
    <property type="entry name" value="MetI-like"/>
</dbReference>
<proteinExistence type="inferred from homology"/>
<protein>
    <submittedName>
        <fullName evidence="10">ABC transporter permease subunit</fullName>
    </submittedName>
</protein>
<comment type="similarity">
    <text evidence="7">Belongs to the binding-protein-dependent transport system permease family.</text>
</comment>
<evidence type="ECO:0000259" key="9">
    <source>
        <dbReference type="PROSITE" id="PS50928"/>
    </source>
</evidence>
<dbReference type="RefSeq" id="WP_338786143.1">
    <property type="nucleotide sequence ID" value="NZ_CP147403.1"/>
</dbReference>
<feature type="compositionally biased region" description="Polar residues" evidence="8">
    <location>
        <begin position="1"/>
        <end position="15"/>
    </location>
</feature>